<dbReference type="CDD" id="cd00207">
    <property type="entry name" value="fer2"/>
    <property type="match status" value="1"/>
</dbReference>
<dbReference type="InterPro" id="IPR050340">
    <property type="entry name" value="Cytosolic_Fe-S_CAF"/>
</dbReference>
<evidence type="ECO:0000256" key="1">
    <source>
        <dbReference type="ARBA" id="ARBA00022485"/>
    </source>
</evidence>
<evidence type="ECO:0000313" key="9">
    <source>
        <dbReference type="Proteomes" id="UP000032811"/>
    </source>
</evidence>
<feature type="domain" description="4Fe-4S ferredoxin-type" evidence="6">
    <location>
        <begin position="180"/>
        <end position="210"/>
    </location>
</feature>
<dbReference type="EMBL" id="LN679999">
    <property type="protein sequence ID" value="CEJ75529.1"/>
    <property type="molecule type" value="Genomic_DNA"/>
</dbReference>
<dbReference type="InterPro" id="IPR017900">
    <property type="entry name" value="4Fe4S_Fe_S_CS"/>
</dbReference>
<dbReference type="Gene3D" id="3.40.50.1780">
    <property type="match status" value="1"/>
</dbReference>
<dbReference type="InterPro" id="IPR017896">
    <property type="entry name" value="4Fe4S_Fe-S-bd"/>
</dbReference>
<name>A0ABP1XWI6_PARSO</name>
<evidence type="ECO:0000259" key="7">
    <source>
        <dbReference type="PROSITE" id="PS51839"/>
    </source>
</evidence>
<protein>
    <submittedName>
        <fullName evidence="8">Catalytic subunit of iron-only hydrogenase</fullName>
    </submittedName>
</protein>
<dbReference type="Pfam" id="PF02256">
    <property type="entry name" value="Fe_hyd_SSU"/>
    <property type="match status" value="1"/>
</dbReference>
<dbReference type="InterPro" id="IPR001041">
    <property type="entry name" value="2Fe-2S_ferredoxin-type"/>
</dbReference>
<dbReference type="SMART" id="SM00902">
    <property type="entry name" value="Fe_hyd_SSU"/>
    <property type="match status" value="1"/>
</dbReference>
<dbReference type="Pfam" id="PF12838">
    <property type="entry name" value="Fer4_7"/>
    <property type="match status" value="1"/>
</dbReference>
<dbReference type="Gene3D" id="3.30.70.20">
    <property type="match status" value="1"/>
</dbReference>
<reference evidence="8 9" key="1">
    <citation type="submission" date="2014-11" db="EMBL/GenBank/DDBJ databases">
        <authorList>
            <person name="Aslett M.A."/>
            <person name="De Silva N."/>
        </authorList>
    </citation>
    <scope>NUCLEOTIDE SEQUENCE [LARGE SCALE GENOMIC DNA]</scope>
    <source>
        <strain evidence="8 9">ATCC9714</strain>
        <plasmid evidence="8 9">pCS1</plasmid>
    </source>
</reference>
<dbReference type="PANTHER" id="PTHR11615">
    <property type="entry name" value="NITRATE, FORMATE, IRON DEHYDROGENASE"/>
    <property type="match status" value="1"/>
</dbReference>
<dbReference type="SUPFAM" id="SSF53920">
    <property type="entry name" value="Fe-only hydrogenase"/>
    <property type="match status" value="1"/>
</dbReference>
<dbReference type="InterPro" id="IPR036991">
    <property type="entry name" value="Fe_hydrogenase_ssu_sf"/>
</dbReference>
<feature type="domain" description="4Fe-4S His(Cys)3-ligated-type" evidence="7">
    <location>
        <begin position="78"/>
        <end position="117"/>
    </location>
</feature>
<dbReference type="InterPro" id="IPR009016">
    <property type="entry name" value="Fe_hydrogenase"/>
</dbReference>
<dbReference type="Proteomes" id="UP000032811">
    <property type="component" value="Plasmid pCS1"/>
</dbReference>
<dbReference type="InterPro" id="IPR013352">
    <property type="entry name" value="Fe_hydrogenase_subset"/>
</dbReference>
<geneLocation type="plasmid" evidence="8 9">
    <name>pCS1</name>
</geneLocation>
<dbReference type="Gene3D" id="3.40.950.10">
    <property type="entry name" value="Fe-only Hydrogenase (Larger Subunit), Chain L, domain 3"/>
    <property type="match status" value="1"/>
</dbReference>
<dbReference type="PROSITE" id="PS51839">
    <property type="entry name" value="4FE4S_HC3"/>
    <property type="match status" value="1"/>
</dbReference>
<sequence>MNNITINGKRLSVDSDKTILQIAMENNIEIPTLCFLSDCNNMNECGVCLVEIKGQDKLARACHEKTKDNMIINTASKKVQIAVRERISEILNDHNLECGKCSRLHSCELLKLVKKTNAKVTNPFKTYNSSDLIDSRSKSIVLDKSKCVKCGRCVAACKGKSGTEVMHFLKENNRKIVGPDDLKCFDSTNCLLCGQCVAACPVGALYEKSHINRVLDALNNPKKHVLVGIAPSIRTSVGEMFKMGYGIDVTNKVYSALRHLGFNKVFDVNFAADTTILEEGTELIERIKNNGPFPMFTSCCPGWIRLAENYYPELLNNISSAKSPQQMFGAISKSYYPFIENLDPEDIFTVSIMPCTAKKFEADRPEMVNNNIKNIDAVLTTRELVKLIQDSNIDFSMLEESDVDPVMGEYTGAATIFGATGGVMEAALRTATDLLEGVSLEEIDYEATRGLDGFKEATVNICDNNYNIAIINGASNFFEFMNNSMLNKKNYHFIEVMACPGGCVNGGGQPHVDSIVKEDLNIKSLRASVLYNQDKNLPKRKSHKNAAVLKMYDTFMGKPTKGKAHELLHVTYIPKNID</sequence>
<keyword evidence="4" id="KW-0411">Iron-sulfur</keyword>
<dbReference type="Gene3D" id="4.10.260.20">
    <property type="entry name" value="Iron hydrogenase, small subunit"/>
    <property type="match status" value="1"/>
</dbReference>
<keyword evidence="9" id="KW-1185">Reference proteome</keyword>
<dbReference type="InterPro" id="IPR004108">
    <property type="entry name" value="Fe_hydrogenase_lsu_C"/>
</dbReference>
<dbReference type="Pfam" id="PF13510">
    <property type="entry name" value="Fer2_4"/>
    <property type="match status" value="1"/>
</dbReference>
<dbReference type="InterPro" id="IPR055150">
    <property type="entry name" value="Fe_hydrogense_Fe-S_bd"/>
</dbReference>
<dbReference type="InterPro" id="IPR036010">
    <property type="entry name" value="2Fe-2S_ferredoxin-like_sf"/>
</dbReference>
<evidence type="ECO:0000256" key="4">
    <source>
        <dbReference type="ARBA" id="ARBA00023014"/>
    </source>
</evidence>
<keyword evidence="3" id="KW-0408">Iron</keyword>
<dbReference type="PROSITE" id="PS00198">
    <property type="entry name" value="4FE4S_FER_1"/>
    <property type="match status" value="1"/>
</dbReference>
<evidence type="ECO:0000259" key="5">
    <source>
        <dbReference type="PROSITE" id="PS51085"/>
    </source>
</evidence>
<dbReference type="PROSITE" id="PS51379">
    <property type="entry name" value="4FE4S_FER_2"/>
    <property type="match status" value="2"/>
</dbReference>
<dbReference type="Pfam" id="PF02906">
    <property type="entry name" value="Fe_hyd_lg_C"/>
    <property type="match status" value="1"/>
</dbReference>
<dbReference type="InterPro" id="IPR003149">
    <property type="entry name" value="Fe_hydrogenase_ssu"/>
</dbReference>
<feature type="domain" description="2Fe-2S ferredoxin-type" evidence="5">
    <location>
        <begin position="1"/>
        <end position="78"/>
    </location>
</feature>
<keyword evidence="2" id="KW-0479">Metal-binding</keyword>
<dbReference type="PROSITE" id="PS51085">
    <property type="entry name" value="2FE2S_FER_2"/>
    <property type="match status" value="1"/>
</dbReference>
<accession>A0ABP1XWI6</accession>
<keyword evidence="8" id="KW-0614">Plasmid</keyword>
<dbReference type="InterPro" id="IPR019574">
    <property type="entry name" value="NADH_UbQ_OxRdtase_Gsu_4Fe4S-bd"/>
</dbReference>
<evidence type="ECO:0000256" key="3">
    <source>
        <dbReference type="ARBA" id="ARBA00023004"/>
    </source>
</evidence>
<dbReference type="NCBIfam" id="NF040762">
    <property type="entry name" value="Hydr_FeFe_Clost"/>
    <property type="match status" value="1"/>
</dbReference>
<evidence type="ECO:0000256" key="2">
    <source>
        <dbReference type="ARBA" id="ARBA00022723"/>
    </source>
</evidence>
<dbReference type="NCBIfam" id="TIGR02512">
    <property type="entry name" value="FeFe_hydrog_A"/>
    <property type="match status" value="1"/>
</dbReference>
<evidence type="ECO:0000313" key="8">
    <source>
        <dbReference type="EMBL" id="CEJ75529.1"/>
    </source>
</evidence>
<organism evidence="8 9">
    <name type="scientific">Paraclostridium sordellii</name>
    <name type="common">Clostridium sordellii</name>
    <dbReference type="NCBI Taxonomy" id="1505"/>
    <lineage>
        <taxon>Bacteria</taxon>
        <taxon>Bacillati</taxon>
        <taxon>Bacillota</taxon>
        <taxon>Clostridia</taxon>
        <taxon>Peptostreptococcales</taxon>
        <taxon>Peptostreptococcaceae</taxon>
        <taxon>Paraclostridium</taxon>
    </lineage>
</organism>
<dbReference type="Gene3D" id="3.10.20.740">
    <property type="match status" value="1"/>
</dbReference>
<dbReference type="SUPFAM" id="SSF54292">
    <property type="entry name" value="2Fe-2S ferredoxin-like"/>
    <property type="match status" value="1"/>
</dbReference>
<evidence type="ECO:0000259" key="6">
    <source>
        <dbReference type="PROSITE" id="PS51379"/>
    </source>
</evidence>
<dbReference type="SUPFAM" id="SSF54862">
    <property type="entry name" value="4Fe-4S ferredoxins"/>
    <property type="match status" value="1"/>
</dbReference>
<gene>
    <name evidence="8" type="primary">hymC</name>
    <name evidence="8" type="ORF">ATCC9714PCS11_00701</name>
</gene>
<feature type="domain" description="4Fe-4S ferredoxin-type" evidence="6">
    <location>
        <begin position="138"/>
        <end position="167"/>
    </location>
</feature>
<dbReference type="GeneID" id="97539255"/>
<proteinExistence type="predicted"/>
<dbReference type="RefSeq" id="WP_057577645.1">
    <property type="nucleotide sequence ID" value="NZ_CDNJ01000026.1"/>
</dbReference>
<dbReference type="Pfam" id="PF22609">
    <property type="entry name" value="Fe_hydrogense_Fe-S_bd"/>
    <property type="match status" value="1"/>
</dbReference>
<keyword evidence="1" id="KW-0004">4Fe-4S</keyword>